<dbReference type="Pfam" id="PF13377">
    <property type="entry name" value="Peripla_BP_3"/>
    <property type="match status" value="1"/>
</dbReference>
<dbReference type="Proteomes" id="UP000191554">
    <property type="component" value="Unassembled WGS sequence"/>
</dbReference>
<dbReference type="Gene3D" id="1.10.10.10">
    <property type="entry name" value="Winged helix-like DNA-binding domain superfamily/Winged helix DNA-binding domain"/>
    <property type="match status" value="1"/>
</dbReference>
<keyword evidence="2" id="KW-0238">DNA-binding</keyword>
<comment type="caution">
    <text evidence="5">The sequence shown here is derived from an EMBL/GenBank/DDBJ whole genome shotgun (WGS) entry which is preliminary data.</text>
</comment>
<gene>
    <name evidence="5" type="primary">araR_1</name>
    <name evidence="5" type="ORF">CLHUN_03960</name>
</gene>
<dbReference type="STRING" id="48256.CLHUN_03960"/>
<dbReference type="PROSITE" id="PS50949">
    <property type="entry name" value="HTH_GNTR"/>
    <property type="match status" value="1"/>
</dbReference>
<dbReference type="InterPro" id="IPR033532">
    <property type="entry name" value="AraR_ligand_bind_dom"/>
</dbReference>
<dbReference type="PRINTS" id="PR00035">
    <property type="entry name" value="HTHGNTR"/>
</dbReference>
<evidence type="ECO:0000256" key="1">
    <source>
        <dbReference type="ARBA" id="ARBA00023015"/>
    </source>
</evidence>
<dbReference type="PANTHER" id="PTHR30146:SF150">
    <property type="entry name" value="ARABINOSE METABOLISM TRANSCRIPTIONAL REPRESSOR"/>
    <property type="match status" value="1"/>
</dbReference>
<dbReference type="GO" id="GO:0003700">
    <property type="term" value="F:DNA-binding transcription factor activity"/>
    <property type="evidence" value="ECO:0007669"/>
    <property type="project" value="InterPro"/>
</dbReference>
<evidence type="ECO:0000313" key="5">
    <source>
        <dbReference type="EMBL" id="OPX45923.1"/>
    </source>
</evidence>
<dbReference type="Pfam" id="PF00392">
    <property type="entry name" value="GntR"/>
    <property type="match status" value="1"/>
</dbReference>
<evidence type="ECO:0000256" key="2">
    <source>
        <dbReference type="ARBA" id="ARBA00023125"/>
    </source>
</evidence>
<dbReference type="InterPro" id="IPR036390">
    <property type="entry name" value="WH_DNA-bd_sf"/>
</dbReference>
<dbReference type="SUPFAM" id="SSF53822">
    <property type="entry name" value="Periplasmic binding protein-like I"/>
    <property type="match status" value="1"/>
</dbReference>
<dbReference type="CDD" id="cd07377">
    <property type="entry name" value="WHTH_GntR"/>
    <property type="match status" value="1"/>
</dbReference>
<evidence type="ECO:0000259" key="4">
    <source>
        <dbReference type="PROSITE" id="PS50949"/>
    </source>
</evidence>
<protein>
    <submittedName>
        <fullName evidence="5">Arabinose metabolism transcriptional repressor</fullName>
    </submittedName>
</protein>
<dbReference type="InterPro" id="IPR046335">
    <property type="entry name" value="LacI/GalR-like_sensor"/>
</dbReference>
<organism evidence="5 6">
    <name type="scientific">Ruminiclostridium hungatei</name>
    <name type="common">Clostridium hungatei</name>
    <dbReference type="NCBI Taxonomy" id="48256"/>
    <lineage>
        <taxon>Bacteria</taxon>
        <taxon>Bacillati</taxon>
        <taxon>Bacillota</taxon>
        <taxon>Clostridia</taxon>
        <taxon>Eubacteriales</taxon>
        <taxon>Oscillospiraceae</taxon>
        <taxon>Ruminiclostridium</taxon>
    </lineage>
</organism>
<dbReference type="CDD" id="cd01541">
    <property type="entry name" value="PBP1_AraR"/>
    <property type="match status" value="1"/>
</dbReference>
<dbReference type="RefSeq" id="WP_080062886.1">
    <property type="nucleotide sequence ID" value="NZ_MZGX01000002.1"/>
</dbReference>
<proteinExistence type="predicted"/>
<dbReference type="InterPro" id="IPR000524">
    <property type="entry name" value="Tscrpt_reg_HTH_GntR"/>
</dbReference>
<dbReference type="InterPro" id="IPR028082">
    <property type="entry name" value="Peripla_BP_I"/>
</dbReference>
<keyword evidence="3" id="KW-0804">Transcription</keyword>
<dbReference type="PANTHER" id="PTHR30146">
    <property type="entry name" value="LACI-RELATED TRANSCRIPTIONAL REPRESSOR"/>
    <property type="match status" value="1"/>
</dbReference>
<evidence type="ECO:0000256" key="3">
    <source>
        <dbReference type="ARBA" id="ARBA00023163"/>
    </source>
</evidence>
<dbReference type="SUPFAM" id="SSF46785">
    <property type="entry name" value="Winged helix' DNA-binding domain"/>
    <property type="match status" value="1"/>
</dbReference>
<keyword evidence="6" id="KW-1185">Reference proteome</keyword>
<dbReference type="Gene3D" id="3.40.50.2300">
    <property type="match status" value="2"/>
</dbReference>
<name>A0A1V4SQ69_RUMHU</name>
<feature type="domain" description="HTH gntR-type" evidence="4">
    <location>
        <begin position="8"/>
        <end position="76"/>
    </location>
</feature>
<dbReference type="EMBL" id="MZGX01000002">
    <property type="protein sequence ID" value="OPX45923.1"/>
    <property type="molecule type" value="Genomic_DNA"/>
</dbReference>
<dbReference type="GO" id="GO:0000976">
    <property type="term" value="F:transcription cis-regulatory region binding"/>
    <property type="evidence" value="ECO:0007669"/>
    <property type="project" value="TreeGrafter"/>
</dbReference>
<evidence type="ECO:0000313" key="6">
    <source>
        <dbReference type="Proteomes" id="UP000191554"/>
    </source>
</evidence>
<dbReference type="AlphaFoldDB" id="A0A1V4SQ69"/>
<dbReference type="OrthoDB" id="9813468at2"/>
<keyword evidence="1" id="KW-0805">Transcription regulation</keyword>
<dbReference type="SMART" id="SM00345">
    <property type="entry name" value="HTH_GNTR"/>
    <property type="match status" value="1"/>
</dbReference>
<dbReference type="InterPro" id="IPR036388">
    <property type="entry name" value="WH-like_DNA-bd_sf"/>
</dbReference>
<sequence>MVQKDAGQNKYSKLKDFIKEEIIMGRIKPGERISSENTLAERLSLSRHTVRKAISMLVNEGYLYTEHGRGTFCKDRSKSRTNSRNIGVMTTYISEYIFPGVIQGIDFVLSERGYSIMLKNTDNNVDKEAQYLQEILNKDLEGLIIEPTKSSVFTDNIAFYRALDEHNIPYLFIHGVYPLLSDKPHIVLDDKYGMYLAVKHLIDLGHKEITGIFKADDVQGIERHKGYVRALEESKMPYDPDSVIWFHTEDRKIKPQAEVEAMLKEGKKIDAIACYNDQAAFGVYEKLSEMGISVPEDISITGFDDSYYATSCPVKLTSVSHPKELLGELAARTLLEMLEKPYYAKSGIRQIIKPELIIRDSSIKRK</sequence>
<accession>A0A1V4SQ69</accession>
<reference evidence="5 6" key="1">
    <citation type="submission" date="2017-03" db="EMBL/GenBank/DDBJ databases">
        <title>Genome sequence of Clostridium hungatei DSM 14427.</title>
        <authorList>
            <person name="Poehlein A."/>
            <person name="Daniel R."/>
        </authorList>
    </citation>
    <scope>NUCLEOTIDE SEQUENCE [LARGE SCALE GENOMIC DNA]</scope>
    <source>
        <strain evidence="5 6">DSM 14427</strain>
    </source>
</reference>